<evidence type="ECO:0000313" key="1">
    <source>
        <dbReference type="EMBL" id="PLS30928.1"/>
    </source>
</evidence>
<dbReference type="EMBL" id="NMWU01000021">
    <property type="protein sequence ID" value="PLS30928.1"/>
    <property type="molecule type" value="Genomic_DNA"/>
</dbReference>
<accession>A0A2N5J9Q2</accession>
<dbReference type="AlphaFoldDB" id="A0A2N5J9Q2"/>
<evidence type="ECO:0000313" key="2">
    <source>
        <dbReference type="Proteomes" id="UP000235050"/>
    </source>
</evidence>
<protein>
    <submittedName>
        <fullName evidence="1">Uncharacterized protein</fullName>
    </submittedName>
</protein>
<name>A0A2N5J9Q2_9BIFI</name>
<reference evidence="1 2" key="1">
    <citation type="submission" date="2017-07" db="EMBL/GenBank/DDBJ databases">
        <title>Bifidobacterium novel species.</title>
        <authorList>
            <person name="Lugli G.A."/>
            <person name="Milani C."/>
            <person name="Duranti S."/>
            <person name="Mangifesta M."/>
        </authorList>
    </citation>
    <scope>NUCLEOTIDE SEQUENCE [LARGE SCALE GENOMIC DNA]</scope>
    <source>
        <strain evidence="2">Uis1B</strain>
    </source>
</reference>
<dbReference type="OrthoDB" id="5197147at2"/>
<comment type="caution">
    <text evidence="1">The sequence shown here is derived from an EMBL/GenBank/DDBJ whole genome shotgun (WGS) entry which is preliminary data.</text>
</comment>
<keyword evidence="2" id="KW-1185">Reference proteome</keyword>
<dbReference type="Proteomes" id="UP000235050">
    <property type="component" value="Unassembled WGS sequence"/>
</dbReference>
<proteinExistence type="predicted"/>
<dbReference type="RefSeq" id="WP_101616570.1">
    <property type="nucleotide sequence ID" value="NZ_NMWU01000021.1"/>
</dbReference>
<sequence length="131" mass="15221">MLRNITSEWLDHRNTRLAVLMGASSRWPVEQRTECQRRWLGERRIATVFADKKQCDEYDTIRAMLPAIGPDNAFRFRLTGRHRATGVYNPVDRALAVDPRHPDSTFHEMTHDLTMLAFDPGRVSWMGALIR</sequence>
<organism evidence="1 2">
    <name type="scientific">Bifidobacterium margollesii</name>
    <dbReference type="NCBI Taxonomy" id="2020964"/>
    <lineage>
        <taxon>Bacteria</taxon>
        <taxon>Bacillati</taxon>
        <taxon>Actinomycetota</taxon>
        <taxon>Actinomycetes</taxon>
        <taxon>Bifidobacteriales</taxon>
        <taxon>Bifidobacteriaceae</taxon>
        <taxon>Bifidobacterium</taxon>
    </lineage>
</organism>
<gene>
    <name evidence="1" type="ORF">Uis1B_1218</name>
</gene>